<dbReference type="PROSITE" id="PS50983">
    <property type="entry name" value="FE_B12_PBP"/>
    <property type="match status" value="1"/>
</dbReference>
<evidence type="ECO:0000313" key="6">
    <source>
        <dbReference type="EMBL" id="MVN89081.1"/>
    </source>
</evidence>
<dbReference type="Proteomes" id="UP000483286">
    <property type="component" value="Unassembled WGS sequence"/>
</dbReference>
<proteinExistence type="inferred from homology"/>
<accession>A0A7C9LTI7</accession>
<keyword evidence="7" id="KW-1185">Reference proteome</keyword>
<sequence>MFKREAEWPGQGSPLDTLQPFRINLSLSVGFSFLACSAGLPHHPPASTVLTGCHPMRLAPALPGVSMKPLLTLLAALAVSSASAQTFPLTIKHDLGTATLPAMPKRVIVLGEELTELTAVLGIKPVGFASGRIGEARLGQPLTNLTSPAGTSLGQPVYVGATDKPSMETILALKPDLILMWGEPDETPLYNSLRRLAPTLAWNYNRDAQLGWKTGLRETAKVFGKSAQANRYIQQYDARISALRARVAPRVEQAPRTAFLALFGPQTISVLGEQFAFSNVLRRLGMTIATPTGVDPSVYFKELSPEAVLTLSADRVLVLRVKAAGTLPVDALLKRRGLPVVTYPLDPQEPQSGPLTDLKRAEALAKLLATPR</sequence>
<dbReference type="SUPFAM" id="SSF53807">
    <property type="entry name" value="Helical backbone' metal receptor"/>
    <property type="match status" value="1"/>
</dbReference>
<dbReference type="InterPro" id="IPR002491">
    <property type="entry name" value="ABC_transptr_periplasmic_BD"/>
</dbReference>
<dbReference type="AlphaFoldDB" id="A0A7C9LTI7"/>
<dbReference type="Pfam" id="PF01497">
    <property type="entry name" value="Peripla_BP_2"/>
    <property type="match status" value="1"/>
</dbReference>
<gene>
    <name evidence="6" type="ORF">GO986_20275</name>
</gene>
<dbReference type="InterPro" id="IPR051313">
    <property type="entry name" value="Bact_iron-sidero_bind"/>
</dbReference>
<evidence type="ECO:0000256" key="3">
    <source>
        <dbReference type="ARBA" id="ARBA00022448"/>
    </source>
</evidence>
<feature type="domain" description="Fe/B12 periplasmic-binding" evidence="5">
    <location>
        <begin position="106"/>
        <end position="372"/>
    </location>
</feature>
<comment type="caution">
    <text evidence="6">The sequence shown here is derived from an EMBL/GenBank/DDBJ whole genome shotgun (WGS) entry which is preliminary data.</text>
</comment>
<dbReference type="GO" id="GO:1901678">
    <property type="term" value="P:iron coordination entity transport"/>
    <property type="evidence" value="ECO:0007669"/>
    <property type="project" value="UniProtKB-ARBA"/>
</dbReference>
<dbReference type="PANTHER" id="PTHR30532">
    <property type="entry name" value="IRON III DICITRATE-BINDING PERIPLASMIC PROTEIN"/>
    <property type="match status" value="1"/>
</dbReference>
<name>A0A7C9LTI7_9DEIO</name>
<comment type="similarity">
    <text evidence="2">Belongs to the bacterial solute-binding protein 8 family.</text>
</comment>
<reference evidence="6 7" key="1">
    <citation type="submission" date="2019-12" db="EMBL/GenBank/DDBJ databases">
        <title>Deinococcus sp. HMF7620 Genome sequencing and assembly.</title>
        <authorList>
            <person name="Kang H."/>
            <person name="Kim H."/>
            <person name="Joh K."/>
        </authorList>
    </citation>
    <scope>NUCLEOTIDE SEQUENCE [LARGE SCALE GENOMIC DNA]</scope>
    <source>
        <strain evidence="6 7">HMF7620</strain>
    </source>
</reference>
<protein>
    <submittedName>
        <fullName evidence="6">ABC transporter substrate-binding protein</fullName>
    </submittedName>
</protein>
<evidence type="ECO:0000256" key="4">
    <source>
        <dbReference type="ARBA" id="ARBA00022729"/>
    </source>
</evidence>
<comment type="subcellular location">
    <subcellularLocation>
        <location evidence="1">Cell envelope</location>
    </subcellularLocation>
</comment>
<evidence type="ECO:0000259" key="5">
    <source>
        <dbReference type="PROSITE" id="PS50983"/>
    </source>
</evidence>
<dbReference type="GO" id="GO:0030288">
    <property type="term" value="C:outer membrane-bounded periplasmic space"/>
    <property type="evidence" value="ECO:0007669"/>
    <property type="project" value="TreeGrafter"/>
</dbReference>
<keyword evidence="4" id="KW-0732">Signal</keyword>
<organism evidence="6 7">
    <name type="scientific">Deinococcus arboris</name>
    <dbReference type="NCBI Taxonomy" id="2682977"/>
    <lineage>
        <taxon>Bacteria</taxon>
        <taxon>Thermotogati</taxon>
        <taxon>Deinococcota</taxon>
        <taxon>Deinococci</taxon>
        <taxon>Deinococcales</taxon>
        <taxon>Deinococcaceae</taxon>
        <taxon>Deinococcus</taxon>
    </lineage>
</organism>
<dbReference type="EMBL" id="WQLB01000042">
    <property type="protein sequence ID" value="MVN89081.1"/>
    <property type="molecule type" value="Genomic_DNA"/>
</dbReference>
<dbReference type="Gene3D" id="3.40.50.1980">
    <property type="entry name" value="Nitrogenase molybdenum iron protein domain"/>
    <property type="match status" value="2"/>
</dbReference>
<evidence type="ECO:0000256" key="2">
    <source>
        <dbReference type="ARBA" id="ARBA00008814"/>
    </source>
</evidence>
<evidence type="ECO:0000313" key="7">
    <source>
        <dbReference type="Proteomes" id="UP000483286"/>
    </source>
</evidence>
<evidence type="ECO:0000256" key="1">
    <source>
        <dbReference type="ARBA" id="ARBA00004196"/>
    </source>
</evidence>
<dbReference type="PANTHER" id="PTHR30532:SF28">
    <property type="entry name" value="PETROBACTIN-BINDING PROTEIN YCLQ"/>
    <property type="match status" value="1"/>
</dbReference>
<keyword evidence="3" id="KW-0813">Transport</keyword>